<dbReference type="Gene3D" id="1.20.1260.110">
    <property type="entry name" value="DNA integrity scanning linker region"/>
    <property type="match status" value="1"/>
</dbReference>
<proteinExistence type="predicted"/>
<dbReference type="GO" id="GO:0005524">
    <property type="term" value="F:ATP binding"/>
    <property type="evidence" value="ECO:0007669"/>
    <property type="project" value="UniProtKB-KW"/>
</dbReference>
<keyword evidence="4" id="KW-0547">Nucleotide-binding</keyword>
<dbReference type="Pfam" id="PF10635">
    <property type="entry name" value="DisA-linker"/>
    <property type="match status" value="1"/>
</dbReference>
<dbReference type="Proteomes" id="UP000004208">
    <property type="component" value="Unassembled WGS sequence"/>
</dbReference>
<dbReference type="STRING" id="585529.HMPREF0291_10882"/>
<evidence type="ECO:0000256" key="6">
    <source>
        <dbReference type="SAM" id="Coils"/>
    </source>
</evidence>
<dbReference type="SUPFAM" id="SSF47781">
    <property type="entry name" value="RuvA domain 2-like"/>
    <property type="match status" value="1"/>
</dbReference>
<protein>
    <recommendedName>
        <fullName evidence="7">DAC domain-containing protein</fullName>
    </recommendedName>
</protein>
<evidence type="ECO:0000313" key="9">
    <source>
        <dbReference type="Proteomes" id="UP000004208"/>
    </source>
</evidence>
<dbReference type="InterPro" id="IPR010994">
    <property type="entry name" value="RuvA_2-like"/>
</dbReference>
<accession>D7WA07</accession>
<dbReference type="EMBL" id="ACLJ02000001">
    <property type="protein sequence ID" value="EFK55624.1"/>
    <property type="molecule type" value="Genomic_DNA"/>
</dbReference>
<evidence type="ECO:0000259" key="7">
    <source>
        <dbReference type="PROSITE" id="PS51794"/>
    </source>
</evidence>
<evidence type="ECO:0000313" key="8">
    <source>
        <dbReference type="EMBL" id="EFK55624.1"/>
    </source>
</evidence>
<feature type="coiled-coil region" evidence="6">
    <location>
        <begin position="148"/>
        <end position="175"/>
    </location>
</feature>
<dbReference type="NCBIfam" id="NF010009">
    <property type="entry name" value="PRK13482.1"/>
    <property type="match status" value="1"/>
</dbReference>
<dbReference type="PANTHER" id="PTHR34185:SF3">
    <property type="entry name" value="DNA INTEGRITY SCANNING PROTEIN DISA"/>
    <property type="match status" value="1"/>
</dbReference>
<dbReference type="Gene3D" id="1.10.150.20">
    <property type="entry name" value="5' to 3' exonuclease, C-terminal subdomain"/>
    <property type="match status" value="1"/>
</dbReference>
<name>D7WA07_9CORY</name>
<reference evidence="8" key="1">
    <citation type="submission" date="2010-06" db="EMBL/GenBank/DDBJ databases">
        <authorList>
            <person name="Muzny D."/>
            <person name="Qin X."/>
            <person name="Buhay C."/>
            <person name="Dugan-Rocha S."/>
            <person name="Ding Y."/>
            <person name="Chen G."/>
            <person name="Hawes A."/>
            <person name="Holder M."/>
            <person name="Jhangiani S."/>
            <person name="Johnson A."/>
            <person name="Khan Z."/>
            <person name="Li Z."/>
            <person name="Liu W."/>
            <person name="Liu X."/>
            <person name="Perez L."/>
            <person name="Shen H."/>
            <person name="Wang Q."/>
            <person name="Watt J."/>
            <person name="Xi L."/>
            <person name="Xin Y."/>
            <person name="Zhou J."/>
            <person name="Deng J."/>
            <person name="Jiang H."/>
            <person name="Liu Y."/>
            <person name="Qu J."/>
            <person name="Song X.-Z."/>
            <person name="Zhang L."/>
            <person name="Villasana D."/>
            <person name="Johnson A."/>
            <person name="Liu J."/>
            <person name="Liyanage D."/>
            <person name="Lorensuhewa L."/>
            <person name="Robinson T."/>
            <person name="Song A."/>
            <person name="Song B.-B."/>
            <person name="Dinh H."/>
            <person name="Thornton R."/>
            <person name="Coyle M."/>
            <person name="Francisco L."/>
            <person name="Jackson L."/>
            <person name="Javaid M."/>
            <person name="Korchina V."/>
            <person name="Kovar C."/>
            <person name="Mata R."/>
            <person name="Mathew T."/>
            <person name="Ngo R."/>
            <person name="Nguyen L."/>
            <person name="Nguyen N."/>
            <person name="Okwuonu G."/>
            <person name="Ongeri F."/>
            <person name="Pham C."/>
            <person name="Simmons D."/>
            <person name="Wilczek-Boney K."/>
            <person name="Hale W."/>
            <person name="Jakkamsetti A."/>
            <person name="Pham P."/>
            <person name="Ruth R."/>
            <person name="San Lucas F."/>
            <person name="Warren J."/>
            <person name="Zhang J."/>
            <person name="Zhao Z."/>
            <person name="Zhou C."/>
            <person name="Zhu D."/>
            <person name="Lee S."/>
            <person name="Bess C."/>
            <person name="Blankenburg K."/>
            <person name="Forbes L."/>
            <person name="Fu Q."/>
            <person name="Gubbala S."/>
            <person name="Hirani K."/>
            <person name="Jayaseelan J.C."/>
            <person name="Lara F."/>
            <person name="Munidasa M."/>
            <person name="Palculict T."/>
            <person name="Patil S."/>
            <person name="Pu L.-L."/>
            <person name="Saada N."/>
            <person name="Tang L."/>
            <person name="Weissenberger G."/>
            <person name="Zhu Y."/>
            <person name="Hemphill L."/>
            <person name="Shang Y."/>
            <person name="Youmans B."/>
            <person name="Ayvaz T."/>
            <person name="Ross M."/>
            <person name="Santibanez J."/>
            <person name="Aqrawi P."/>
            <person name="Gross S."/>
            <person name="Joshi V."/>
            <person name="Fowler G."/>
            <person name="Nazareth L."/>
            <person name="Reid J."/>
            <person name="Worley K."/>
            <person name="Petrosino J."/>
            <person name="Highlander S."/>
            <person name="Gibbs R."/>
        </authorList>
    </citation>
    <scope>NUCLEOTIDE SEQUENCE [LARGE SCALE GENOMIC DNA]</scope>
    <source>
        <strain evidence="8">ATCC 33030</strain>
    </source>
</reference>
<dbReference type="AlphaFoldDB" id="D7WA07"/>
<dbReference type="Pfam" id="PF02457">
    <property type="entry name" value="DAC"/>
    <property type="match status" value="1"/>
</dbReference>
<keyword evidence="9" id="KW-1185">Reference proteome</keyword>
<comment type="caution">
    <text evidence="8">The sequence shown here is derived from an EMBL/GenBank/DDBJ whole genome shotgun (WGS) entry which is preliminary data.</text>
</comment>
<dbReference type="PROSITE" id="PS51794">
    <property type="entry name" value="DAC"/>
    <property type="match status" value="1"/>
</dbReference>
<dbReference type="HOGENOM" id="CLU_787128_0_0_11"/>
<evidence type="ECO:0000256" key="1">
    <source>
        <dbReference type="ARBA" id="ARBA00000877"/>
    </source>
</evidence>
<organism evidence="8 9">
    <name type="scientific">Corynebacterium genitalium ATCC 33030</name>
    <dbReference type="NCBI Taxonomy" id="585529"/>
    <lineage>
        <taxon>Bacteria</taxon>
        <taxon>Bacillati</taxon>
        <taxon>Actinomycetota</taxon>
        <taxon>Actinomycetes</taxon>
        <taxon>Mycobacteriales</taxon>
        <taxon>Corynebacteriaceae</taxon>
        <taxon>Corynebacterium</taxon>
    </lineage>
</organism>
<keyword evidence="5" id="KW-0067">ATP-binding</keyword>
<evidence type="ECO:0000256" key="5">
    <source>
        <dbReference type="ARBA" id="ARBA00022840"/>
    </source>
</evidence>
<dbReference type="InterPro" id="IPR003390">
    <property type="entry name" value="DNA_integrity_scan_DisA_N"/>
</dbReference>
<dbReference type="Gene3D" id="3.40.1700.10">
    <property type="entry name" value="DNA integrity scanning protein, DisA, N-terminal domain"/>
    <property type="match status" value="1"/>
</dbReference>
<dbReference type="InterPro" id="IPR038331">
    <property type="entry name" value="DisA_sf"/>
</dbReference>
<dbReference type="SUPFAM" id="SSF143597">
    <property type="entry name" value="YojJ-like"/>
    <property type="match status" value="1"/>
</dbReference>
<dbReference type="eggNOG" id="COG1623">
    <property type="taxonomic scope" value="Bacteria"/>
</dbReference>
<evidence type="ECO:0000256" key="2">
    <source>
        <dbReference type="ARBA" id="ARBA00022679"/>
    </source>
</evidence>
<feature type="domain" description="DAC" evidence="7">
    <location>
        <begin position="3"/>
        <end position="141"/>
    </location>
</feature>
<dbReference type="PANTHER" id="PTHR34185">
    <property type="entry name" value="DIADENYLATE CYCLASE"/>
    <property type="match status" value="1"/>
</dbReference>
<dbReference type="InterPro" id="IPR036888">
    <property type="entry name" value="DNA_integrity_DisA_N_sf"/>
</dbReference>
<evidence type="ECO:0000256" key="3">
    <source>
        <dbReference type="ARBA" id="ARBA00022695"/>
    </source>
</evidence>
<dbReference type="GO" id="GO:0004016">
    <property type="term" value="F:adenylate cyclase activity"/>
    <property type="evidence" value="ECO:0007669"/>
    <property type="project" value="TreeGrafter"/>
</dbReference>
<evidence type="ECO:0000256" key="4">
    <source>
        <dbReference type="ARBA" id="ARBA00022741"/>
    </source>
</evidence>
<dbReference type="InterPro" id="IPR018906">
    <property type="entry name" value="DNA_integrity_scan_DisA_link"/>
</dbReference>
<dbReference type="InterPro" id="IPR050338">
    <property type="entry name" value="DisA"/>
</dbReference>
<comment type="catalytic activity">
    <reaction evidence="1">
        <text>2 ATP = 3',3'-c-di-AMP + 2 diphosphate</text>
        <dbReference type="Rhea" id="RHEA:35655"/>
        <dbReference type="ChEBI" id="CHEBI:30616"/>
        <dbReference type="ChEBI" id="CHEBI:33019"/>
        <dbReference type="ChEBI" id="CHEBI:71500"/>
        <dbReference type="EC" id="2.7.7.85"/>
    </reaction>
</comment>
<keyword evidence="2" id="KW-0808">Transferase</keyword>
<keyword evidence="3" id="KW-0548">Nucleotidyltransferase</keyword>
<sequence>MIMTSMRETLLRLAPGTELRDGLERIKRGHTGALIVLGDGPDVTPICDGGIEFDVPFSPTLLRELSKMDGAVLLSEDGTRITRANVQLVPSPTFPTSETGTRHRAAERTALHTGTPVVSVSASMNIVTVYAAGKRHVIEEPGVMMTRARQAIATVEQYRSRVDKANQRLAVAEMNRYAAVEDVLHLLQRQLLLQRAARDVDDQIIELGTDARQLRLQLSELRGTIDDDIEMLVCDYIVTDGVPHAELIDGALRDLENLPDSDLLTSAALARLLGLPATEENLVESVTPRGYRVLSRIPRVQKFLIDHIVEEFGDLDAIRAAEPEQLAVAEHVSPLWARHITEGLRRLS</sequence>
<keyword evidence="6" id="KW-0175">Coiled coil</keyword>
<gene>
    <name evidence="8" type="ORF">HMPREF0291_10882</name>
</gene>
<dbReference type="GO" id="GO:0106408">
    <property type="term" value="F:diadenylate cyclase activity"/>
    <property type="evidence" value="ECO:0007669"/>
    <property type="project" value="UniProtKB-EC"/>
</dbReference>